<gene>
    <name evidence="2" type="ORF">G2W53_026560</name>
</gene>
<sequence length="93" mass="10763">MRDPGLTDVFDHSGAITINFDAKTICVAIRITCFHIRLGDQFVYITCFLIGFSDPSFFSDFENAFFSLPYFLLLFLEFLSAMYVARSMLCLWF</sequence>
<evidence type="ECO:0000256" key="1">
    <source>
        <dbReference type="SAM" id="Phobius"/>
    </source>
</evidence>
<evidence type="ECO:0000313" key="2">
    <source>
        <dbReference type="EMBL" id="KAF7821105.1"/>
    </source>
</evidence>
<keyword evidence="3" id="KW-1185">Reference proteome</keyword>
<name>A0A834WF73_9FABA</name>
<evidence type="ECO:0000313" key="3">
    <source>
        <dbReference type="Proteomes" id="UP000634136"/>
    </source>
</evidence>
<reference evidence="2" key="1">
    <citation type="submission" date="2020-09" db="EMBL/GenBank/DDBJ databases">
        <title>Genome-Enabled Discovery of Anthraquinone Biosynthesis in Senna tora.</title>
        <authorList>
            <person name="Kang S.-H."/>
            <person name="Pandey R.P."/>
            <person name="Lee C.-M."/>
            <person name="Sim J.-S."/>
            <person name="Jeong J.-T."/>
            <person name="Choi B.-S."/>
            <person name="Jung M."/>
            <person name="Ginzburg D."/>
            <person name="Zhao K."/>
            <person name="Won S.Y."/>
            <person name="Oh T.-J."/>
            <person name="Yu Y."/>
            <person name="Kim N.-H."/>
            <person name="Lee O.R."/>
            <person name="Lee T.-H."/>
            <person name="Bashyal P."/>
            <person name="Kim T.-S."/>
            <person name="Lee W.-H."/>
            <person name="Kawkins C."/>
            <person name="Kim C.-K."/>
            <person name="Kim J.S."/>
            <person name="Ahn B.O."/>
            <person name="Rhee S.Y."/>
            <person name="Sohng J.K."/>
        </authorList>
    </citation>
    <scope>NUCLEOTIDE SEQUENCE</scope>
    <source>
        <tissue evidence="2">Leaf</tissue>
    </source>
</reference>
<feature type="transmembrane region" description="Helical" evidence="1">
    <location>
        <begin position="64"/>
        <end position="85"/>
    </location>
</feature>
<comment type="caution">
    <text evidence="2">The sequence shown here is derived from an EMBL/GenBank/DDBJ whole genome shotgun (WGS) entry which is preliminary data.</text>
</comment>
<dbReference type="EMBL" id="JAAIUW010000008">
    <property type="protein sequence ID" value="KAF7821105.1"/>
    <property type="molecule type" value="Genomic_DNA"/>
</dbReference>
<protein>
    <submittedName>
        <fullName evidence="2">Uncharacterized protein</fullName>
    </submittedName>
</protein>
<dbReference type="AlphaFoldDB" id="A0A834WF73"/>
<accession>A0A834WF73</accession>
<proteinExistence type="predicted"/>
<dbReference type="Proteomes" id="UP000634136">
    <property type="component" value="Unassembled WGS sequence"/>
</dbReference>
<keyword evidence="1" id="KW-0812">Transmembrane</keyword>
<organism evidence="2 3">
    <name type="scientific">Senna tora</name>
    <dbReference type="NCBI Taxonomy" id="362788"/>
    <lineage>
        <taxon>Eukaryota</taxon>
        <taxon>Viridiplantae</taxon>
        <taxon>Streptophyta</taxon>
        <taxon>Embryophyta</taxon>
        <taxon>Tracheophyta</taxon>
        <taxon>Spermatophyta</taxon>
        <taxon>Magnoliopsida</taxon>
        <taxon>eudicotyledons</taxon>
        <taxon>Gunneridae</taxon>
        <taxon>Pentapetalae</taxon>
        <taxon>rosids</taxon>
        <taxon>fabids</taxon>
        <taxon>Fabales</taxon>
        <taxon>Fabaceae</taxon>
        <taxon>Caesalpinioideae</taxon>
        <taxon>Cassia clade</taxon>
        <taxon>Senna</taxon>
    </lineage>
</organism>
<keyword evidence="1" id="KW-1133">Transmembrane helix</keyword>
<keyword evidence="1" id="KW-0472">Membrane</keyword>